<proteinExistence type="predicted"/>
<dbReference type="RefSeq" id="WP_273686749.1">
    <property type="nucleotide sequence ID" value="NZ_CP117411.1"/>
</dbReference>
<name>A0ABY7TKH0_9SPHN</name>
<reference evidence="1 2" key="1">
    <citation type="submission" date="2023-02" db="EMBL/GenBank/DDBJ databases">
        <title>Genome sequence of Sphingomonas naphthae.</title>
        <authorList>
            <person name="Kim S."/>
            <person name="Heo J."/>
            <person name="Kwon S.-W."/>
        </authorList>
    </citation>
    <scope>NUCLEOTIDE SEQUENCE [LARGE SCALE GENOMIC DNA]</scope>
    <source>
        <strain evidence="1 2">KACC 18716</strain>
    </source>
</reference>
<protein>
    <submittedName>
        <fullName evidence="1">Uncharacterized protein</fullName>
    </submittedName>
</protein>
<accession>A0ABY7TKH0</accession>
<evidence type="ECO:0000313" key="2">
    <source>
        <dbReference type="Proteomes" id="UP001220395"/>
    </source>
</evidence>
<gene>
    <name evidence="1" type="ORF">PQ455_14195</name>
</gene>
<sequence>MSYELKGDVRSEMDAAVALMTEALAILDRHGQIMAAISLSTAIEQAGGLPPEPAGQDRVFGCYG</sequence>
<evidence type="ECO:0000313" key="1">
    <source>
        <dbReference type="EMBL" id="WCT72779.1"/>
    </source>
</evidence>
<organism evidence="1 2">
    <name type="scientific">Sphingomonas naphthae</name>
    <dbReference type="NCBI Taxonomy" id="1813468"/>
    <lineage>
        <taxon>Bacteria</taxon>
        <taxon>Pseudomonadati</taxon>
        <taxon>Pseudomonadota</taxon>
        <taxon>Alphaproteobacteria</taxon>
        <taxon>Sphingomonadales</taxon>
        <taxon>Sphingomonadaceae</taxon>
        <taxon>Sphingomonas</taxon>
    </lineage>
</organism>
<dbReference type="Proteomes" id="UP001220395">
    <property type="component" value="Chromosome"/>
</dbReference>
<keyword evidence="2" id="KW-1185">Reference proteome</keyword>
<dbReference type="EMBL" id="CP117411">
    <property type="protein sequence ID" value="WCT72779.1"/>
    <property type="molecule type" value="Genomic_DNA"/>
</dbReference>